<dbReference type="PIRSF" id="PIRSF006268">
    <property type="entry name" value="ApbE"/>
    <property type="match status" value="1"/>
</dbReference>
<evidence type="ECO:0000256" key="2">
    <source>
        <dbReference type="ARBA" id="ARBA00016337"/>
    </source>
</evidence>
<dbReference type="Pfam" id="PF02424">
    <property type="entry name" value="ApbE"/>
    <property type="match status" value="1"/>
</dbReference>
<organism evidence="12 13">
    <name type="scientific">Variimorphobacter saccharofermentans</name>
    <dbReference type="NCBI Taxonomy" id="2755051"/>
    <lineage>
        <taxon>Bacteria</taxon>
        <taxon>Bacillati</taxon>
        <taxon>Bacillota</taxon>
        <taxon>Clostridia</taxon>
        <taxon>Lachnospirales</taxon>
        <taxon>Lachnospiraceae</taxon>
        <taxon>Variimorphobacter</taxon>
    </lineage>
</organism>
<dbReference type="PANTHER" id="PTHR30040:SF2">
    <property type="entry name" value="FAD:PROTEIN FMN TRANSFERASE"/>
    <property type="match status" value="1"/>
</dbReference>
<keyword evidence="6 10" id="KW-0274">FAD</keyword>
<dbReference type="InterPro" id="IPR024932">
    <property type="entry name" value="ApbE"/>
</dbReference>
<feature type="binding site" evidence="11">
    <location>
        <position position="314"/>
    </location>
    <ligand>
        <name>Mg(2+)</name>
        <dbReference type="ChEBI" id="CHEBI:18420"/>
    </ligand>
</feature>
<dbReference type="InterPro" id="IPR003374">
    <property type="entry name" value="ApbE-like_sf"/>
</dbReference>
<dbReference type="Gene3D" id="3.10.520.10">
    <property type="entry name" value="ApbE-like domains"/>
    <property type="match status" value="1"/>
</dbReference>
<name>A0A839K123_9FIRM</name>
<keyword evidence="7 10" id="KW-0460">Magnesium</keyword>
<proteinExistence type="inferred from homology"/>
<feature type="binding site" evidence="11">
    <location>
        <position position="310"/>
    </location>
    <ligand>
        <name>Mg(2+)</name>
        <dbReference type="ChEBI" id="CHEBI:18420"/>
    </ligand>
</feature>
<evidence type="ECO:0000256" key="8">
    <source>
        <dbReference type="ARBA" id="ARBA00031306"/>
    </source>
</evidence>
<keyword evidence="13" id="KW-1185">Reference proteome</keyword>
<evidence type="ECO:0000313" key="12">
    <source>
        <dbReference type="EMBL" id="MBB2183128.1"/>
    </source>
</evidence>
<comment type="similarity">
    <text evidence="10">Belongs to the ApbE family.</text>
</comment>
<evidence type="ECO:0000256" key="6">
    <source>
        <dbReference type="ARBA" id="ARBA00022827"/>
    </source>
</evidence>
<keyword evidence="5 10" id="KW-0479">Metal-binding</keyword>
<dbReference type="GO" id="GO:0016740">
    <property type="term" value="F:transferase activity"/>
    <property type="evidence" value="ECO:0007669"/>
    <property type="project" value="UniProtKB-UniRule"/>
</dbReference>
<evidence type="ECO:0000313" key="13">
    <source>
        <dbReference type="Proteomes" id="UP000574276"/>
    </source>
</evidence>
<dbReference type="AlphaFoldDB" id="A0A839K123"/>
<evidence type="ECO:0000256" key="5">
    <source>
        <dbReference type="ARBA" id="ARBA00022723"/>
    </source>
</evidence>
<dbReference type="EMBL" id="JACEGA010000001">
    <property type="protein sequence ID" value="MBB2183128.1"/>
    <property type="molecule type" value="Genomic_DNA"/>
</dbReference>
<evidence type="ECO:0000256" key="7">
    <source>
        <dbReference type="ARBA" id="ARBA00022842"/>
    </source>
</evidence>
<evidence type="ECO:0000256" key="1">
    <source>
        <dbReference type="ARBA" id="ARBA00011955"/>
    </source>
</evidence>
<feature type="binding site" evidence="11">
    <location>
        <position position="196"/>
    </location>
    <ligand>
        <name>Mg(2+)</name>
        <dbReference type="ChEBI" id="CHEBI:18420"/>
    </ligand>
</feature>
<reference evidence="12 13" key="1">
    <citation type="submission" date="2020-07" db="EMBL/GenBank/DDBJ databases">
        <title>Characterization and genome sequencing of isolate MD1, a novel member within the family Lachnospiraceae.</title>
        <authorList>
            <person name="Rettenmaier R."/>
            <person name="Di Bello L."/>
            <person name="Zinser C."/>
            <person name="Scheitz K."/>
            <person name="Liebl W."/>
            <person name="Zverlov V."/>
        </authorList>
    </citation>
    <scope>NUCLEOTIDE SEQUENCE [LARGE SCALE GENOMIC DNA]</scope>
    <source>
        <strain evidence="12 13">MD1</strain>
    </source>
</reference>
<evidence type="ECO:0000256" key="10">
    <source>
        <dbReference type="PIRNR" id="PIRNR006268"/>
    </source>
</evidence>
<dbReference type="EC" id="2.7.1.180" evidence="1 10"/>
<evidence type="ECO:0000256" key="3">
    <source>
        <dbReference type="ARBA" id="ARBA00022630"/>
    </source>
</evidence>
<keyword evidence="4 10" id="KW-0808">Transferase</keyword>
<accession>A0A839K123</accession>
<gene>
    <name evidence="12" type="ORF">H0486_09575</name>
</gene>
<comment type="cofactor">
    <cofactor evidence="11">
        <name>Mg(2+)</name>
        <dbReference type="ChEBI" id="CHEBI:18420"/>
    </cofactor>
    <cofactor evidence="11">
        <name>Mn(2+)</name>
        <dbReference type="ChEBI" id="CHEBI:29035"/>
    </cofactor>
    <text evidence="11">Magnesium. Can also use manganese.</text>
</comment>
<comment type="caution">
    <text evidence="12">The sequence shown here is derived from an EMBL/GenBank/DDBJ whole genome shotgun (WGS) entry which is preliminary data.</text>
</comment>
<protein>
    <recommendedName>
        <fullName evidence="2 10">FAD:protein FMN transferase</fullName>
        <ecNumber evidence="1 10">2.7.1.180</ecNumber>
    </recommendedName>
    <alternativeName>
        <fullName evidence="8 10">Flavin transferase</fullName>
    </alternativeName>
</protein>
<comment type="catalytic activity">
    <reaction evidence="9 10">
        <text>L-threonyl-[protein] + FAD = FMN-L-threonyl-[protein] + AMP + H(+)</text>
        <dbReference type="Rhea" id="RHEA:36847"/>
        <dbReference type="Rhea" id="RHEA-COMP:11060"/>
        <dbReference type="Rhea" id="RHEA-COMP:11061"/>
        <dbReference type="ChEBI" id="CHEBI:15378"/>
        <dbReference type="ChEBI" id="CHEBI:30013"/>
        <dbReference type="ChEBI" id="CHEBI:57692"/>
        <dbReference type="ChEBI" id="CHEBI:74257"/>
        <dbReference type="ChEBI" id="CHEBI:456215"/>
        <dbReference type="EC" id="2.7.1.180"/>
    </reaction>
</comment>
<dbReference type="GO" id="GO:0046872">
    <property type="term" value="F:metal ion binding"/>
    <property type="evidence" value="ECO:0007669"/>
    <property type="project" value="UniProtKB-UniRule"/>
</dbReference>
<evidence type="ECO:0000256" key="9">
    <source>
        <dbReference type="ARBA" id="ARBA00048540"/>
    </source>
</evidence>
<dbReference type="RefSeq" id="WP_228352806.1">
    <property type="nucleotide sequence ID" value="NZ_JACEGA010000001.1"/>
</dbReference>
<evidence type="ECO:0000256" key="4">
    <source>
        <dbReference type="ARBA" id="ARBA00022679"/>
    </source>
</evidence>
<evidence type="ECO:0000256" key="11">
    <source>
        <dbReference type="PIRSR" id="PIRSR006268-2"/>
    </source>
</evidence>
<keyword evidence="3 10" id="KW-0285">Flavoprotein</keyword>
<dbReference type="SUPFAM" id="SSF143631">
    <property type="entry name" value="ApbE-like"/>
    <property type="match status" value="1"/>
</dbReference>
<dbReference type="PANTHER" id="PTHR30040">
    <property type="entry name" value="THIAMINE BIOSYNTHESIS LIPOPROTEIN APBE"/>
    <property type="match status" value="1"/>
</dbReference>
<sequence>MNNLNRKSFTTNFLIKVPNIRLFLICITILTVVTGCSSHEEIMHKIKTNDYITKTELLLNTVVTINLYDKQDEDILEECFDIIRKYEAIYSRTMESSELYAVNQGIAPHTGLTYSISDQLADLIEYGLYYSELGQGAFDISIAPITSLWNFTSGITQLPDPITLQNALTYVNYRNIKLEGNLLTYAKKGTQLDLGAIAKGYIADRVKEYLISMDVHSAMINLGGNIVCLGEKPDGTPFHIGIQKPFADRNETLAVMDIRDRSVVTSGIYERFFVLDGITYHHIINPKTGYPYRNELISITIISNASVDGDGLSTLCFALGLEKGLELIKSLPDTYAIFITKDYETYYSEGFLDTILLHD</sequence>
<dbReference type="Proteomes" id="UP000574276">
    <property type="component" value="Unassembled WGS sequence"/>
</dbReference>